<protein>
    <submittedName>
        <fullName evidence="6">Kinase-like domain-containing protein</fullName>
    </submittedName>
</protein>
<dbReference type="STRING" id="44941.A0A397V5E8"/>
<dbReference type="Gene3D" id="1.10.510.10">
    <property type="entry name" value="Transferase(Phosphotransferase) domain 1"/>
    <property type="match status" value="1"/>
</dbReference>
<keyword evidence="1" id="KW-0808">Transferase</keyword>
<dbReference type="EMBL" id="QKWP01000582">
    <property type="protein sequence ID" value="RIB17784.1"/>
    <property type="molecule type" value="Genomic_DNA"/>
</dbReference>
<feature type="domain" description="Protein kinase" evidence="5">
    <location>
        <begin position="1"/>
        <end position="152"/>
    </location>
</feature>
<evidence type="ECO:0000313" key="6">
    <source>
        <dbReference type="EMBL" id="RIB17784.1"/>
    </source>
</evidence>
<feature type="non-terminal residue" evidence="6">
    <location>
        <position position="1"/>
    </location>
</feature>
<dbReference type="InterPro" id="IPR000719">
    <property type="entry name" value="Prot_kinase_dom"/>
</dbReference>
<dbReference type="InterPro" id="IPR011009">
    <property type="entry name" value="Kinase-like_dom_sf"/>
</dbReference>
<name>A0A397V5E8_9GLOM</name>
<dbReference type="Proteomes" id="UP000266673">
    <property type="component" value="Unassembled WGS sequence"/>
</dbReference>
<dbReference type="InterPro" id="IPR001245">
    <property type="entry name" value="Ser-Thr/Tyr_kinase_cat_dom"/>
</dbReference>
<proteinExistence type="predicted"/>
<keyword evidence="4" id="KW-0067">ATP-binding</keyword>
<keyword evidence="7" id="KW-1185">Reference proteome</keyword>
<keyword evidence="2" id="KW-0547">Nucleotide-binding</keyword>
<evidence type="ECO:0000256" key="4">
    <source>
        <dbReference type="ARBA" id="ARBA00022840"/>
    </source>
</evidence>
<evidence type="ECO:0000256" key="1">
    <source>
        <dbReference type="ARBA" id="ARBA00022679"/>
    </source>
</evidence>
<keyword evidence="3 6" id="KW-0418">Kinase</keyword>
<evidence type="ECO:0000256" key="3">
    <source>
        <dbReference type="ARBA" id="ARBA00022777"/>
    </source>
</evidence>
<reference evidence="6 7" key="1">
    <citation type="submission" date="2018-06" db="EMBL/GenBank/DDBJ databases">
        <title>Comparative genomics reveals the genomic features of Rhizophagus irregularis, R. cerebriforme, R. diaphanum and Gigaspora rosea, and their symbiotic lifestyle signature.</title>
        <authorList>
            <person name="Morin E."/>
            <person name="San Clemente H."/>
            <person name="Chen E.C.H."/>
            <person name="De La Providencia I."/>
            <person name="Hainaut M."/>
            <person name="Kuo A."/>
            <person name="Kohler A."/>
            <person name="Murat C."/>
            <person name="Tang N."/>
            <person name="Roy S."/>
            <person name="Loubradou J."/>
            <person name="Henrissat B."/>
            <person name="Grigoriev I.V."/>
            <person name="Corradi N."/>
            <person name="Roux C."/>
            <person name="Martin F.M."/>
        </authorList>
    </citation>
    <scope>NUCLEOTIDE SEQUENCE [LARGE SCALE GENOMIC DNA]</scope>
    <source>
        <strain evidence="6 7">DAOM 194757</strain>
    </source>
</reference>
<evidence type="ECO:0000259" key="5">
    <source>
        <dbReference type="PROSITE" id="PS50011"/>
    </source>
</evidence>
<comment type="caution">
    <text evidence="6">The sequence shown here is derived from an EMBL/GenBank/DDBJ whole genome shotgun (WGS) entry which is preliminary data.</text>
</comment>
<dbReference type="OrthoDB" id="346907at2759"/>
<evidence type="ECO:0000256" key="2">
    <source>
        <dbReference type="ARBA" id="ARBA00022741"/>
    </source>
</evidence>
<evidence type="ECO:0000313" key="7">
    <source>
        <dbReference type="Proteomes" id="UP000266673"/>
    </source>
</evidence>
<dbReference type="PANTHER" id="PTHR44329">
    <property type="entry name" value="SERINE/THREONINE-PROTEIN KINASE TNNI3K-RELATED"/>
    <property type="match status" value="1"/>
</dbReference>
<dbReference type="InterPro" id="IPR051681">
    <property type="entry name" value="Ser/Thr_Kinases-Pseudokinases"/>
</dbReference>
<dbReference type="GO" id="GO:0004674">
    <property type="term" value="F:protein serine/threonine kinase activity"/>
    <property type="evidence" value="ECO:0007669"/>
    <property type="project" value="TreeGrafter"/>
</dbReference>
<dbReference type="SUPFAM" id="SSF56112">
    <property type="entry name" value="Protein kinase-like (PK-like)"/>
    <property type="match status" value="1"/>
</dbReference>
<organism evidence="6 7">
    <name type="scientific">Gigaspora rosea</name>
    <dbReference type="NCBI Taxonomy" id="44941"/>
    <lineage>
        <taxon>Eukaryota</taxon>
        <taxon>Fungi</taxon>
        <taxon>Fungi incertae sedis</taxon>
        <taxon>Mucoromycota</taxon>
        <taxon>Glomeromycotina</taxon>
        <taxon>Glomeromycetes</taxon>
        <taxon>Diversisporales</taxon>
        <taxon>Gigasporaceae</taxon>
        <taxon>Gigaspora</taxon>
    </lineage>
</organism>
<dbReference type="GO" id="GO:0005524">
    <property type="term" value="F:ATP binding"/>
    <property type="evidence" value="ECO:0007669"/>
    <property type="project" value="UniProtKB-KW"/>
</dbReference>
<dbReference type="Pfam" id="PF07714">
    <property type="entry name" value="PK_Tyr_Ser-Thr"/>
    <property type="match status" value="1"/>
</dbReference>
<sequence length="204" mass="23287">IASDLQIIHSHDFIHRDLHSGNILQDEMKNAYIADLGLSITANIELKSKSDGVCGILLYIAPEVLNKQPHSKASDIYSFGIIMWEILYDKPVHFGQDSKLQSKIQFQIQVCGGSRPPVHENTATCYVDLMKKCWHTEPEKRPTTKEVDKIFVEWQTNKTILSELSESNKKLQNIKNEDMQINTDALYKSSFISFNNNYTNQGNL</sequence>
<dbReference type="PANTHER" id="PTHR44329:SF288">
    <property type="entry name" value="MITOGEN-ACTIVATED PROTEIN KINASE KINASE KINASE 20"/>
    <property type="match status" value="1"/>
</dbReference>
<dbReference type="PROSITE" id="PS50011">
    <property type="entry name" value="PROTEIN_KINASE_DOM"/>
    <property type="match status" value="1"/>
</dbReference>
<dbReference type="AlphaFoldDB" id="A0A397V5E8"/>
<accession>A0A397V5E8</accession>
<gene>
    <name evidence="6" type="ORF">C2G38_1968116</name>
</gene>